<dbReference type="PANTHER" id="PTHR22683:SF1">
    <property type="entry name" value="TYPE VII SECRETION SYSTEM PROTEIN ESSC"/>
    <property type="match status" value="1"/>
</dbReference>
<evidence type="ECO:0000313" key="3">
    <source>
        <dbReference type="EMBL" id="MCL1631244.1"/>
    </source>
</evidence>
<dbReference type="PANTHER" id="PTHR22683">
    <property type="entry name" value="SPORULATION PROTEIN RELATED"/>
    <property type="match status" value="1"/>
</dbReference>
<gene>
    <name evidence="3" type="ORF">M3N64_04685</name>
</gene>
<dbReference type="InterPro" id="IPR022206">
    <property type="entry name" value="Firmicutes_EssC_N"/>
</dbReference>
<keyword evidence="1" id="KW-0812">Transmembrane</keyword>
<feature type="transmembrane region" description="Helical" evidence="1">
    <location>
        <begin position="264"/>
        <end position="285"/>
    </location>
</feature>
<reference evidence="3 4" key="1">
    <citation type="submission" date="2022-05" db="EMBL/GenBank/DDBJ databases">
        <title>Sporolactobacillus sp nov CPB3-1, isolated from tree bark (Mangifera indica L.).</title>
        <authorList>
            <person name="Phuengjayaem S."/>
            <person name="Tanasupawat S."/>
        </authorList>
    </citation>
    <scope>NUCLEOTIDE SEQUENCE [LARGE SCALE GENOMIC DNA]</scope>
    <source>
        <strain evidence="3 4">CPB3-1</strain>
    </source>
</reference>
<feature type="transmembrane region" description="Helical" evidence="1">
    <location>
        <begin position="239"/>
        <end position="258"/>
    </location>
</feature>
<accession>A0ABT0M8R7</accession>
<feature type="domain" description="Firmicutes EssC N-terminal" evidence="2">
    <location>
        <begin position="3"/>
        <end position="117"/>
    </location>
</feature>
<dbReference type="Pfam" id="PF12538">
    <property type="entry name" value="FtsK_SpoIIIE_N"/>
    <property type="match status" value="1"/>
</dbReference>
<name>A0ABT0M8R7_9BACL</name>
<dbReference type="Proteomes" id="UP001203004">
    <property type="component" value="Unassembled WGS sequence"/>
</dbReference>
<keyword evidence="1" id="KW-1133">Transmembrane helix</keyword>
<dbReference type="InterPro" id="IPR050206">
    <property type="entry name" value="FtsK/SpoIIIE/SftA"/>
</dbReference>
<comment type="caution">
    <text evidence="3">The sequence shown here is derived from an EMBL/GenBank/DDBJ whole genome shotgun (WGS) entry which is preliminary data.</text>
</comment>
<dbReference type="RefSeq" id="WP_249098832.1">
    <property type="nucleotide sequence ID" value="NZ_JAMAST010000003.1"/>
</dbReference>
<protein>
    <submittedName>
        <fullName evidence="3">FtsK/SpoIIIE N-terminal domain-containing protein</fullName>
    </submittedName>
</protein>
<evidence type="ECO:0000259" key="2">
    <source>
        <dbReference type="Pfam" id="PF12538"/>
    </source>
</evidence>
<sequence length="514" mass="60470">MEKLWIITADHEQVVDLQPFHKKELIIGGDWSDTITTQAIKEKVRLIWDQDAGSWQLSDSSRCCRLFTNHPQAQPEPGALFLVIQKADHEPEKNGYYIGKAVQLTISAAETADFSFPQYKEDTGFQIIREGGRWGVMVSEQGLPVYLNGERVHTRARLTVGDVLFWGLNEWMLQSDDLLVLTAGEPFTARFVPTRNPKTVLADHYPDYQRIPRLIYERPREKVKFSWPSDLDTDNRRNLWMMILPPLIMLLVMAVVLFVQPSGIYMLISIVMFLSTLVTSVYQYFRETKQAKLRRKERQKNYTHYLKEKREELNRLYEQQRFVLHYQFPDSEKLKQLANQLSPRIWERSREDADFLDLRLGVTDLPPDYEVQGSEQELSNRSFDALYREARTMLDHYRTINDVPLTIRLLDGPLGLIGKHSVIRKAVQQMILQLAFFHSYHDLRLVVLFDEAEYAEWRWLKWLPHLRSLSTQGRNLINNEQTRDQLLPGIYELMKARMHTDKKEKRFSCHILCL</sequence>
<organism evidence="3 4">
    <name type="scientific">Sporolactobacillus mangiferae</name>
    <dbReference type="NCBI Taxonomy" id="2940498"/>
    <lineage>
        <taxon>Bacteria</taxon>
        <taxon>Bacillati</taxon>
        <taxon>Bacillota</taxon>
        <taxon>Bacilli</taxon>
        <taxon>Bacillales</taxon>
        <taxon>Sporolactobacillaceae</taxon>
        <taxon>Sporolactobacillus</taxon>
    </lineage>
</organism>
<evidence type="ECO:0000256" key="1">
    <source>
        <dbReference type="SAM" id="Phobius"/>
    </source>
</evidence>
<proteinExistence type="predicted"/>
<dbReference type="EMBL" id="JAMAST010000003">
    <property type="protein sequence ID" value="MCL1631244.1"/>
    <property type="molecule type" value="Genomic_DNA"/>
</dbReference>
<keyword evidence="1" id="KW-0472">Membrane</keyword>
<evidence type="ECO:0000313" key="4">
    <source>
        <dbReference type="Proteomes" id="UP001203004"/>
    </source>
</evidence>
<keyword evidence="4" id="KW-1185">Reference proteome</keyword>